<dbReference type="Proteomes" id="UP001596060">
    <property type="component" value="Unassembled WGS sequence"/>
</dbReference>
<gene>
    <name evidence="4" type="ORF">ACFPN9_20525</name>
</gene>
<evidence type="ECO:0000256" key="3">
    <source>
        <dbReference type="ARBA" id="ARBA00023002"/>
    </source>
</evidence>
<dbReference type="PRINTS" id="PR00081">
    <property type="entry name" value="GDHRDH"/>
</dbReference>
<evidence type="ECO:0000256" key="1">
    <source>
        <dbReference type="ARBA" id="ARBA00006484"/>
    </source>
</evidence>
<sequence>MQRQSPQRMRPGDGVAWITGASSGIGEAVALELARQGWTVAITARRLELLEDIARRAEGLPGRILAHAGDITDADSMKAVIEGVESVQGPIALAFLNAGIAPDSDGVLDMEAFERIIAVNLVGVARGLSVLLERMSARGRGQIAVNASVAGYGGLPGASAYGVSKAAVIHLCETLRFDCDRAGITLQLVNPGWVATPMTRPKAVPMPFIMPPEAAARRIVEGLASSGFEITFPRRLSWPMKLLNLLPYPAYFWLLRQASRRGGARPL</sequence>
<comment type="similarity">
    <text evidence="1">Belongs to the short-chain dehydrogenases/reductases (SDR) family.</text>
</comment>
<evidence type="ECO:0000313" key="5">
    <source>
        <dbReference type="Proteomes" id="UP001596060"/>
    </source>
</evidence>
<dbReference type="PROSITE" id="PS00061">
    <property type="entry name" value="ADH_SHORT"/>
    <property type="match status" value="1"/>
</dbReference>
<dbReference type="EMBL" id="JBHSLU010000068">
    <property type="protein sequence ID" value="MFC5507632.1"/>
    <property type="molecule type" value="Genomic_DNA"/>
</dbReference>
<protein>
    <submittedName>
        <fullName evidence="4">SDR family NAD(P)-dependent oxidoreductase</fullName>
    </submittedName>
</protein>
<evidence type="ECO:0000313" key="4">
    <source>
        <dbReference type="EMBL" id="MFC5507632.1"/>
    </source>
</evidence>
<dbReference type="RefSeq" id="WP_066734595.1">
    <property type="nucleotide sequence ID" value="NZ_JBHSLU010000068.1"/>
</dbReference>
<evidence type="ECO:0000256" key="2">
    <source>
        <dbReference type="ARBA" id="ARBA00022857"/>
    </source>
</evidence>
<comment type="caution">
    <text evidence="4">The sequence shown here is derived from an EMBL/GenBank/DDBJ whole genome shotgun (WGS) entry which is preliminary data.</text>
</comment>
<dbReference type="PANTHER" id="PTHR43391">
    <property type="entry name" value="RETINOL DEHYDROGENASE-RELATED"/>
    <property type="match status" value="1"/>
</dbReference>
<keyword evidence="3" id="KW-0560">Oxidoreductase</keyword>
<dbReference type="Gene3D" id="3.40.50.720">
    <property type="entry name" value="NAD(P)-binding Rossmann-like Domain"/>
    <property type="match status" value="1"/>
</dbReference>
<keyword evidence="5" id="KW-1185">Reference proteome</keyword>
<dbReference type="Pfam" id="PF00106">
    <property type="entry name" value="adh_short"/>
    <property type="match status" value="1"/>
</dbReference>
<dbReference type="SUPFAM" id="SSF51735">
    <property type="entry name" value="NAD(P)-binding Rossmann-fold domains"/>
    <property type="match status" value="1"/>
</dbReference>
<dbReference type="PANTHER" id="PTHR43391:SF14">
    <property type="entry name" value="DEHYDROGENASE_REDUCTASE SDR FAMILY PROTEIN 7-LIKE"/>
    <property type="match status" value="1"/>
</dbReference>
<dbReference type="InterPro" id="IPR036291">
    <property type="entry name" value="NAD(P)-bd_dom_sf"/>
</dbReference>
<reference evidence="5" key="1">
    <citation type="journal article" date="2019" name="Int. J. Syst. Evol. Microbiol.">
        <title>The Global Catalogue of Microorganisms (GCM) 10K type strain sequencing project: providing services to taxonomists for standard genome sequencing and annotation.</title>
        <authorList>
            <consortium name="The Broad Institute Genomics Platform"/>
            <consortium name="The Broad Institute Genome Sequencing Center for Infectious Disease"/>
            <person name="Wu L."/>
            <person name="Ma J."/>
        </authorList>
    </citation>
    <scope>NUCLEOTIDE SEQUENCE [LARGE SCALE GENOMIC DNA]</scope>
    <source>
        <strain evidence="5">CCUG 43117</strain>
    </source>
</reference>
<keyword evidence="2" id="KW-0521">NADP</keyword>
<dbReference type="InterPro" id="IPR020904">
    <property type="entry name" value="Sc_DH/Rdtase_CS"/>
</dbReference>
<organism evidence="4 5">
    <name type="scientific">Bosea massiliensis</name>
    <dbReference type="NCBI Taxonomy" id="151419"/>
    <lineage>
        <taxon>Bacteria</taxon>
        <taxon>Pseudomonadati</taxon>
        <taxon>Pseudomonadota</taxon>
        <taxon>Alphaproteobacteria</taxon>
        <taxon>Hyphomicrobiales</taxon>
        <taxon>Boseaceae</taxon>
        <taxon>Bosea</taxon>
    </lineage>
</organism>
<accession>A0ABW0P7A5</accession>
<name>A0ABW0P7A5_9HYPH</name>
<proteinExistence type="inferred from homology"/>
<dbReference type="InterPro" id="IPR002347">
    <property type="entry name" value="SDR_fam"/>
</dbReference>